<evidence type="ECO:0000256" key="1">
    <source>
        <dbReference type="SAM" id="MobiDB-lite"/>
    </source>
</evidence>
<comment type="caution">
    <text evidence="2">The sequence shown here is derived from an EMBL/GenBank/DDBJ whole genome shotgun (WGS) entry which is preliminary data.</text>
</comment>
<organism evidence="2 3">
    <name type="scientific">Podospora australis</name>
    <dbReference type="NCBI Taxonomy" id="1536484"/>
    <lineage>
        <taxon>Eukaryota</taxon>
        <taxon>Fungi</taxon>
        <taxon>Dikarya</taxon>
        <taxon>Ascomycota</taxon>
        <taxon>Pezizomycotina</taxon>
        <taxon>Sordariomycetes</taxon>
        <taxon>Sordariomycetidae</taxon>
        <taxon>Sordariales</taxon>
        <taxon>Podosporaceae</taxon>
        <taxon>Podospora</taxon>
    </lineage>
</organism>
<accession>A0AAN7AGQ4</accession>
<proteinExistence type="predicted"/>
<dbReference type="Proteomes" id="UP001302126">
    <property type="component" value="Unassembled WGS sequence"/>
</dbReference>
<protein>
    <submittedName>
        <fullName evidence="2">Uncharacterized protein</fullName>
    </submittedName>
</protein>
<gene>
    <name evidence="2" type="ORF">QBC35DRAFT_533722</name>
</gene>
<evidence type="ECO:0000313" key="2">
    <source>
        <dbReference type="EMBL" id="KAK4186009.1"/>
    </source>
</evidence>
<evidence type="ECO:0000313" key="3">
    <source>
        <dbReference type="Proteomes" id="UP001302126"/>
    </source>
</evidence>
<dbReference type="EMBL" id="MU864434">
    <property type="protein sequence ID" value="KAK4186009.1"/>
    <property type="molecule type" value="Genomic_DNA"/>
</dbReference>
<sequence length="214" mass="23628">MRRYLVNNGFECCQGLHRHLRHITETCTNLKKDSTKTTLTMAKRIHFKYKYQDEEEEYWADKHRTLKEFKSFVTGKHQIMGLVSLYLNNRRLTNLRRSVGATFAGPEPHIFEVRSNKKIAVAAGGVCMPSWAIGDRAYAEGGYATGGSITLEDAVSGGDAIGGDAKGEQGKGGDAYSGPAWSPDTTGRVLRTSGMATSGDAREKDEEEDELETD</sequence>
<dbReference type="AlphaFoldDB" id="A0AAN7AGQ4"/>
<feature type="compositionally biased region" description="Acidic residues" evidence="1">
    <location>
        <begin position="205"/>
        <end position="214"/>
    </location>
</feature>
<reference evidence="2" key="2">
    <citation type="submission" date="2023-05" db="EMBL/GenBank/DDBJ databases">
        <authorList>
            <consortium name="Lawrence Berkeley National Laboratory"/>
            <person name="Steindorff A."/>
            <person name="Hensen N."/>
            <person name="Bonometti L."/>
            <person name="Westerberg I."/>
            <person name="Brannstrom I.O."/>
            <person name="Guillou S."/>
            <person name="Cros-Aarteil S."/>
            <person name="Calhoun S."/>
            <person name="Haridas S."/>
            <person name="Kuo A."/>
            <person name="Mondo S."/>
            <person name="Pangilinan J."/>
            <person name="Riley R."/>
            <person name="Labutti K."/>
            <person name="Andreopoulos B."/>
            <person name="Lipzen A."/>
            <person name="Chen C."/>
            <person name="Yanf M."/>
            <person name="Daum C."/>
            <person name="Ng V."/>
            <person name="Clum A."/>
            <person name="Ohm R."/>
            <person name="Martin F."/>
            <person name="Silar P."/>
            <person name="Natvig D."/>
            <person name="Lalanne C."/>
            <person name="Gautier V."/>
            <person name="Ament-Velasquez S.L."/>
            <person name="Kruys A."/>
            <person name="Hutchinson M.I."/>
            <person name="Powell A.J."/>
            <person name="Barry K."/>
            <person name="Miller A.N."/>
            <person name="Grigoriev I.V."/>
            <person name="Debuchy R."/>
            <person name="Gladieux P."/>
            <person name="Thoren M.H."/>
            <person name="Johannesson H."/>
        </authorList>
    </citation>
    <scope>NUCLEOTIDE SEQUENCE</scope>
    <source>
        <strain evidence="2">PSN309</strain>
    </source>
</reference>
<keyword evidence="3" id="KW-1185">Reference proteome</keyword>
<feature type="region of interest" description="Disordered" evidence="1">
    <location>
        <begin position="160"/>
        <end position="214"/>
    </location>
</feature>
<name>A0AAN7AGQ4_9PEZI</name>
<reference evidence="2" key="1">
    <citation type="journal article" date="2023" name="Mol. Phylogenet. Evol.">
        <title>Genome-scale phylogeny and comparative genomics of the fungal order Sordariales.</title>
        <authorList>
            <person name="Hensen N."/>
            <person name="Bonometti L."/>
            <person name="Westerberg I."/>
            <person name="Brannstrom I.O."/>
            <person name="Guillou S."/>
            <person name="Cros-Aarteil S."/>
            <person name="Calhoun S."/>
            <person name="Haridas S."/>
            <person name="Kuo A."/>
            <person name="Mondo S."/>
            <person name="Pangilinan J."/>
            <person name="Riley R."/>
            <person name="LaButti K."/>
            <person name="Andreopoulos B."/>
            <person name="Lipzen A."/>
            <person name="Chen C."/>
            <person name="Yan M."/>
            <person name="Daum C."/>
            <person name="Ng V."/>
            <person name="Clum A."/>
            <person name="Steindorff A."/>
            <person name="Ohm R.A."/>
            <person name="Martin F."/>
            <person name="Silar P."/>
            <person name="Natvig D.O."/>
            <person name="Lalanne C."/>
            <person name="Gautier V."/>
            <person name="Ament-Velasquez S.L."/>
            <person name="Kruys A."/>
            <person name="Hutchinson M.I."/>
            <person name="Powell A.J."/>
            <person name="Barry K."/>
            <person name="Miller A.N."/>
            <person name="Grigoriev I.V."/>
            <person name="Debuchy R."/>
            <person name="Gladieux P."/>
            <person name="Hiltunen Thoren M."/>
            <person name="Johannesson H."/>
        </authorList>
    </citation>
    <scope>NUCLEOTIDE SEQUENCE</scope>
    <source>
        <strain evidence="2">PSN309</strain>
    </source>
</reference>